<feature type="region of interest" description="Disordered" evidence="4">
    <location>
        <begin position="311"/>
        <end position="356"/>
    </location>
</feature>
<dbReference type="GeneID" id="20667456"/>
<evidence type="ECO:0008006" key="7">
    <source>
        <dbReference type="Google" id="ProtNLM"/>
    </source>
</evidence>
<feature type="region of interest" description="Disordered" evidence="4">
    <location>
        <begin position="524"/>
        <end position="551"/>
    </location>
</feature>
<dbReference type="RefSeq" id="XP_009541244.1">
    <property type="nucleotide sequence ID" value="XM_009542949.1"/>
</dbReference>
<feature type="region of interest" description="Disordered" evidence="4">
    <location>
        <begin position="410"/>
        <end position="483"/>
    </location>
</feature>
<reference evidence="5 6" key="1">
    <citation type="journal article" date="2012" name="New Phytol.">
        <title>Insight into trade-off between wood decay and parasitism from the genome of a fungal forest pathogen.</title>
        <authorList>
            <person name="Olson A."/>
            <person name="Aerts A."/>
            <person name="Asiegbu F."/>
            <person name="Belbahri L."/>
            <person name="Bouzid O."/>
            <person name="Broberg A."/>
            <person name="Canback B."/>
            <person name="Coutinho P.M."/>
            <person name="Cullen D."/>
            <person name="Dalman K."/>
            <person name="Deflorio G."/>
            <person name="van Diepen L.T."/>
            <person name="Dunand C."/>
            <person name="Duplessis S."/>
            <person name="Durling M."/>
            <person name="Gonthier P."/>
            <person name="Grimwood J."/>
            <person name="Fossdal C.G."/>
            <person name="Hansson D."/>
            <person name="Henrissat B."/>
            <person name="Hietala A."/>
            <person name="Himmelstrand K."/>
            <person name="Hoffmeister D."/>
            <person name="Hogberg N."/>
            <person name="James T.Y."/>
            <person name="Karlsson M."/>
            <person name="Kohler A."/>
            <person name="Kues U."/>
            <person name="Lee Y.H."/>
            <person name="Lin Y.C."/>
            <person name="Lind M."/>
            <person name="Lindquist E."/>
            <person name="Lombard V."/>
            <person name="Lucas S."/>
            <person name="Lunden K."/>
            <person name="Morin E."/>
            <person name="Murat C."/>
            <person name="Park J."/>
            <person name="Raffaello T."/>
            <person name="Rouze P."/>
            <person name="Salamov A."/>
            <person name="Schmutz J."/>
            <person name="Solheim H."/>
            <person name="Stahlberg J."/>
            <person name="Velez H."/>
            <person name="de Vries R.P."/>
            <person name="Wiebenga A."/>
            <person name="Woodward S."/>
            <person name="Yakovlev I."/>
            <person name="Garbelotto M."/>
            <person name="Martin F."/>
            <person name="Grigoriev I.V."/>
            <person name="Stenlid J."/>
        </authorList>
    </citation>
    <scope>NUCLEOTIDE SEQUENCE [LARGE SCALE GENOMIC DNA]</scope>
    <source>
        <strain evidence="5 6">TC 32-1</strain>
    </source>
</reference>
<dbReference type="KEGG" id="hir:HETIRDRAFT_153884"/>
<comment type="similarity">
    <text evidence="2">Belongs to the ESS2 family.</text>
</comment>
<organism evidence="5 6">
    <name type="scientific">Heterobasidion irregulare (strain TC 32-1)</name>
    <dbReference type="NCBI Taxonomy" id="747525"/>
    <lineage>
        <taxon>Eukaryota</taxon>
        <taxon>Fungi</taxon>
        <taxon>Dikarya</taxon>
        <taxon>Basidiomycota</taxon>
        <taxon>Agaricomycotina</taxon>
        <taxon>Agaricomycetes</taxon>
        <taxon>Russulales</taxon>
        <taxon>Bondarzewiaceae</taxon>
        <taxon>Heterobasidion</taxon>
        <taxon>Heterobasidion annosum species complex</taxon>
    </lineage>
</organism>
<evidence type="ECO:0000256" key="4">
    <source>
        <dbReference type="SAM" id="MobiDB-lite"/>
    </source>
</evidence>
<dbReference type="STRING" id="747525.W4KPM6"/>
<dbReference type="PANTHER" id="PTHR12940">
    <property type="entry name" value="ES-2 PROTEIN - RELATED"/>
    <property type="match status" value="1"/>
</dbReference>
<dbReference type="InParanoid" id="W4KPM6"/>
<comment type="subcellular location">
    <subcellularLocation>
        <location evidence="1">Nucleus</location>
    </subcellularLocation>
</comment>
<name>W4KPM6_HETIT</name>
<feature type="compositionally biased region" description="Basic and acidic residues" evidence="4">
    <location>
        <begin position="524"/>
        <end position="537"/>
    </location>
</feature>
<dbReference type="Proteomes" id="UP000030671">
    <property type="component" value="Unassembled WGS sequence"/>
</dbReference>
<keyword evidence="3" id="KW-0539">Nucleus</keyword>
<dbReference type="PANTHER" id="PTHR12940:SF0">
    <property type="entry name" value="SPLICING FACTOR ESS-2 HOMOLOG"/>
    <property type="match status" value="1"/>
</dbReference>
<sequence length="551" mass="59333">MSLYACYFGDSVEFPETDPARRSPSPPPARSLHRQVILDEDDYTAALSHIIARDFFPSLVHLDATHSYLDALRTNDHELIGASVRRLEALATPTPAHAHAHARARPWQTPSETPFGAAAGPADTPLPGGRTPSASTPRGEGPSAAKRARYDGALSLDAFQARYTSEDNASFTHLLDDENRRRKERNAWAWDAQRRVEGVRSKMVEGRERMLLELPEGARVGVRERIRIEAPEPRGLIAAAPEGGDEEAGGDGEGKGTVVLKGKEKAAEVETEVVDVMAPKKDTRPAAVDGWSFKARNALMFPPDADVLPYDPSTAVSKPSTEPDPRVIKHSNTRLPTQEDSSFAGLPVPPSPTRSRIDAAIAGTPYRPRSPGINNFSYVPALPSPTPSELGPDAVKQLMTMGTLMGTPRILSQSDDPADTSLPPPNTPFHIRAPTSREALSHRLSSAASRSLRTKANLMGSARARAPEAALGSGKKGDMGPPSWTPRRADAAGALTPAAKRLLDRSTLGTAAARRAEVMGRRAGWEGTAAKEKDLNRVRWTPTPSPVTRRG</sequence>
<dbReference type="OrthoDB" id="19679at2759"/>
<evidence type="ECO:0000256" key="3">
    <source>
        <dbReference type="ARBA" id="ARBA00023242"/>
    </source>
</evidence>
<dbReference type="AlphaFoldDB" id="W4KPM6"/>
<gene>
    <name evidence="5" type="ORF">HETIRDRAFT_153884</name>
</gene>
<dbReference type="GO" id="GO:0071013">
    <property type="term" value="C:catalytic step 2 spliceosome"/>
    <property type="evidence" value="ECO:0007669"/>
    <property type="project" value="TreeGrafter"/>
</dbReference>
<evidence type="ECO:0000313" key="5">
    <source>
        <dbReference type="EMBL" id="ETW87330.1"/>
    </source>
</evidence>
<dbReference type="eggNOG" id="KOG2627">
    <property type="taxonomic scope" value="Eukaryota"/>
</dbReference>
<dbReference type="HOGENOM" id="CLU_024820_2_0_1"/>
<accession>W4KPM6</accession>
<dbReference type="InterPro" id="IPR019148">
    <property type="entry name" value="Nuclear_protein_DGCR14_ESS-2"/>
</dbReference>
<protein>
    <recommendedName>
        <fullName evidence="7">Nuclear protein DGCR14</fullName>
    </recommendedName>
</protein>
<dbReference type="Pfam" id="PF09751">
    <property type="entry name" value="Es2"/>
    <property type="match status" value="1"/>
</dbReference>
<dbReference type="EMBL" id="KI925454">
    <property type="protein sequence ID" value="ETW87330.1"/>
    <property type="molecule type" value="Genomic_DNA"/>
</dbReference>
<feature type="region of interest" description="Disordered" evidence="4">
    <location>
        <begin position="94"/>
        <end position="147"/>
    </location>
</feature>
<evidence type="ECO:0000313" key="6">
    <source>
        <dbReference type="Proteomes" id="UP000030671"/>
    </source>
</evidence>
<evidence type="ECO:0000256" key="2">
    <source>
        <dbReference type="ARBA" id="ARBA00009072"/>
    </source>
</evidence>
<evidence type="ECO:0000256" key="1">
    <source>
        <dbReference type="ARBA" id="ARBA00004123"/>
    </source>
</evidence>
<feature type="compositionally biased region" description="Low complexity" evidence="4">
    <location>
        <begin position="436"/>
        <end position="451"/>
    </location>
</feature>
<proteinExistence type="inferred from homology"/>
<keyword evidence="6" id="KW-1185">Reference proteome</keyword>